<keyword evidence="2" id="KW-1185">Reference proteome</keyword>
<reference evidence="1 2" key="1">
    <citation type="journal article" date="2019" name="Int. J. Syst. Evol. Microbiol.">
        <title>The Global Catalogue of Microorganisms (GCM) 10K type strain sequencing project: providing services to taxonomists for standard genome sequencing and annotation.</title>
        <authorList>
            <consortium name="The Broad Institute Genomics Platform"/>
            <consortium name="The Broad Institute Genome Sequencing Center for Infectious Disease"/>
            <person name="Wu L."/>
            <person name="Ma J."/>
        </authorList>
    </citation>
    <scope>NUCLEOTIDE SEQUENCE [LARGE SCALE GENOMIC DNA]</scope>
    <source>
        <strain evidence="1 2">JCM 9383</strain>
    </source>
</reference>
<proteinExistence type="predicted"/>
<dbReference type="Gene3D" id="3.40.50.150">
    <property type="entry name" value="Vaccinia Virus protein VP39"/>
    <property type="match status" value="1"/>
</dbReference>
<dbReference type="InterPro" id="IPR045851">
    <property type="entry name" value="AMP-bd_C_sf"/>
</dbReference>
<sequence>MNPNEIERVLTQHDNVAQAVVVDQDPGTVAYVVLRAATAAADTRAEEQVTEWQEIFDRLYGSNTSAEFGENFAGWNSAYDRRPIDVAEMRQWRDRTVERIRELEPRRVVELGAGSGLLLAPLARDCEEYWATDLSSVGVDELARHVSADPALADRVVLRSQGADDVDGLPAAHFDTAVINSVVQLFPSGSYLTTVINRALTLLKPGGSLFVGDIRDLRTRDYLFAAIALRHPRATDADAVRRLAQKHGAKDEELFVHPDFFLDIARSHPDVAGVDVQLKQSNHHNELTRHRYDIVLHKAPSQATDVSGCPQLRWGDEVTSLAELDKQVAASAGPLRVTGVPNARLAGEAAALRAVEAGDSARAAELARSIDPDSVDPHDVSLLATAAGRHAVFAPSAAQADRFEVVFVAGKEKLIGTYPVADPARPQLTESPAAAHRGAALSAQLGDWLRDKVPARFLPTSIVALDDLPLLPDGTVDRTSLGRVAHGLGDPA</sequence>
<evidence type="ECO:0000313" key="2">
    <source>
        <dbReference type="Proteomes" id="UP001500979"/>
    </source>
</evidence>
<organism evidence="1 2">
    <name type="scientific">Saccharopolyspora taberi</name>
    <dbReference type="NCBI Taxonomy" id="60895"/>
    <lineage>
        <taxon>Bacteria</taxon>
        <taxon>Bacillati</taxon>
        <taxon>Actinomycetota</taxon>
        <taxon>Actinomycetes</taxon>
        <taxon>Pseudonocardiales</taxon>
        <taxon>Pseudonocardiaceae</taxon>
        <taxon>Saccharopolyspora</taxon>
    </lineage>
</organism>
<dbReference type="RefSeq" id="WP_344677928.1">
    <property type="nucleotide sequence ID" value="NZ_BAAAUX010000003.1"/>
</dbReference>
<comment type="caution">
    <text evidence="1">The sequence shown here is derived from an EMBL/GenBank/DDBJ whole genome shotgun (WGS) entry which is preliminary data.</text>
</comment>
<dbReference type="InterPro" id="IPR029063">
    <property type="entry name" value="SAM-dependent_MTases_sf"/>
</dbReference>
<dbReference type="SUPFAM" id="SSF56801">
    <property type="entry name" value="Acetyl-CoA synthetase-like"/>
    <property type="match status" value="1"/>
</dbReference>
<dbReference type="Gene3D" id="3.30.300.30">
    <property type="match status" value="2"/>
</dbReference>
<gene>
    <name evidence="1" type="ORF">GCM10010470_07510</name>
</gene>
<evidence type="ECO:0000313" key="1">
    <source>
        <dbReference type="EMBL" id="GAA2777078.1"/>
    </source>
</evidence>
<dbReference type="CDD" id="cd02440">
    <property type="entry name" value="AdoMet_MTases"/>
    <property type="match status" value="1"/>
</dbReference>
<dbReference type="SUPFAM" id="SSF53335">
    <property type="entry name" value="S-adenosyl-L-methionine-dependent methyltransferases"/>
    <property type="match status" value="1"/>
</dbReference>
<dbReference type="Proteomes" id="UP001500979">
    <property type="component" value="Unassembled WGS sequence"/>
</dbReference>
<accession>A0ABN3V3N3</accession>
<dbReference type="EMBL" id="BAAAUX010000003">
    <property type="protein sequence ID" value="GAA2777078.1"/>
    <property type="molecule type" value="Genomic_DNA"/>
</dbReference>
<name>A0ABN3V3N3_9PSEU</name>
<protein>
    <submittedName>
        <fullName evidence="1">Uncharacterized protein</fullName>
    </submittedName>
</protein>
<dbReference type="Pfam" id="PF13489">
    <property type="entry name" value="Methyltransf_23"/>
    <property type="match status" value="1"/>
</dbReference>